<feature type="region of interest" description="Disordered" evidence="1">
    <location>
        <begin position="1"/>
        <end position="35"/>
    </location>
</feature>
<feature type="compositionally biased region" description="Basic and acidic residues" evidence="1">
    <location>
        <begin position="79"/>
        <end position="91"/>
    </location>
</feature>
<name>A0A9P6ACP9_9AGAM</name>
<sequence length="304" mass="33616">MAWSQDASDGDRPIERLNDTTPNDTADITPHRTTPASAGVVLHKVICLKYIQQDEDPPNEPPPANDNAPETKATNAPRQKNERQTKPRNEDTLTQDDGTPQTNHTPASSGLIESAPDNLQTHLSPVRKFDRGRHTTAVWYYKAPGAQTNHTPALAGVVVQVYNVTMGTHQTNHPPNDKQPHTQNRTRDRGSNEYYTPTSGSKLRLPNDDPPQQTPGTSPNDQPNVTSLPSPNEEAEGTTHPLGRCHTPLSSVLLSFFLSFYGWYHTPAQAGWYHTPAHAVLIGRVLNMQMGNRKARLGRPQIYV</sequence>
<dbReference type="EMBL" id="MU129392">
    <property type="protein sequence ID" value="KAF9503291.1"/>
    <property type="molecule type" value="Genomic_DNA"/>
</dbReference>
<proteinExistence type="predicted"/>
<evidence type="ECO:0000313" key="3">
    <source>
        <dbReference type="Proteomes" id="UP000886523"/>
    </source>
</evidence>
<comment type="caution">
    <text evidence="2">The sequence shown here is derived from an EMBL/GenBank/DDBJ whole genome shotgun (WGS) entry which is preliminary data.</text>
</comment>
<evidence type="ECO:0000313" key="2">
    <source>
        <dbReference type="EMBL" id="KAF9503291.1"/>
    </source>
</evidence>
<dbReference type="Proteomes" id="UP000886523">
    <property type="component" value="Unassembled WGS sequence"/>
</dbReference>
<feature type="compositionally biased region" description="Basic and acidic residues" evidence="1">
    <location>
        <begin position="9"/>
        <end position="18"/>
    </location>
</feature>
<feature type="region of interest" description="Disordered" evidence="1">
    <location>
        <begin position="53"/>
        <end position="115"/>
    </location>
</feature>
<evidence type="ECO:0000256" key="1">
    <source>
        <dbReference type="SAM" id="MobiDB-lite"/>
    </source>
</evidence>
<protein>
    <submittedName>
        <fullName evidence="2">Uncharacterized protein</fullName>
    </submittedName>
</protein>
<reference evidence="2" key="1">
    <citation type="journal article" date="2020" name="Nat. Commun.">
        <title>Large-scale genome sequencing of mycorrhizal fungi provides insights into the early evolution of symbiotic traits.</title>
        <authorList>
            <person name="Miyauchi S."/>
            <person name="Kiss E."/>
            <person name="Kuo A."/>
            <person name="Drula E."/>
            <person name="Kohler A."/>
            <person name="Sanchez-Garcia M."/>
            <person name="Morin E."/>
            <person name="Andreopoulos B."/>
            <person name="Barry K.W."/>
            <person name="Bonito G."/>
            <person name="Buee M."/>
            <person name="Carver A."/>
            <person name="Chen C."/>
            <person name="Cichocki N."/>
            <person name="Clum A."/>
            <person name="Culley D."/>
            <person name="Crous P.W."/>
            <person name="Fauchery L."/>
            <person name="Girlanda M."/>
            <person name="Hayes R.D."/>
            <person name="Keri Z."/>
            <person name="LaButti K."/>
            <person name="Lipzen A."/>
            <person name="Lombard V."/>
            <person name="Magnuson J."/>
            <person name="Maillard F."/>
            <person name="Murat C."/>
            <person name="Nolan M."/>
            <person name="Ohm R.A."/>
            <person name="Pangilinan J."/>
            <person name="Pereira M.F."/>
            <person name="Perotto S."/>
            <person name="Peter M."/>
            <person name="Pfister S."/>
            <person name="Riley R."/>
            <person name="Sitrit Y."/>
            <person name="Stielow J.B."/>
            <person name="Szollosi G."/>
            <person name="Zifcakova L."/>
            <person name="Stursova M."/>
            <person name="Spatafora J.W."/>
            <person name="Tedersoo L."/>
            <person name="Vaario L.M."/>
            <person name="Yamada A."/>
            <person name="Yan M."/>
            <person name="Wang P."/>
            <person name="Xu J."/>
            <person name="Bruns T."/>
            <person name="Baldrian P."/>
            <person name="Vilgalys R."/>
            <person name="Dunand C."/>
            <person name="Henrissat B."/>
            <person name="Grigoriev I.V."/>
            <person name="Hibbett D."/>
            <person name="Nagy L.G."/>
            <person name="Martin F.M."/>
        </authorList>
    </citation>
    <scope>NUCLEOTIDE SEQUENCE</scope>
    <source>
        <strain evidence="2">UP504</strain>
    </source>
</reference>
<feature type="compositionally biased region" description="Basic and acidic residues" evidence="1">
    <location>
        <begin position="175"/>
        <end position="191"/>
    </location>
</feature>
<gene>
    <name evidence="2" type="ORF">BS47DRAFT_1369643</name>
</gene>
<feature type="compositionally biased region" description="Polar residues" evidence="1">
    <location>
        <begin position="95"/>
        <end position="108"/>
    </location>
</feature>
<accession>A0A9P6ACP9</accession>
<keyword evidence="3" id="KW-1185">Reference proteome</keyword>
<feature type="compositionally biased region" description="Polar residues" evidence="1">
    <location>
        <begin position="214"/>
        <end position="230"/>
    </location>
</feature>
<organism evidence="2 3">
    <name type="scientific">Hydnum rufescens UP504</name>
    <dbReference type="NCBI Taxonomy" id="1448309"/>
    <lineage>
        <taxon>Eukaryota</taxon>
        <taxon>Fungi</taxon>
        <taxon>Dikarya</taxon>
        <taxon>Basidiomycota</taxon>
        <taxon>Agaricomycotina</taxon>
        <taxon>Agaricomycetes</taxon>
        <taxon>Cantharellales</taxon>
        <taxon>Hydnaceae</taxon>
        <taxon>Hydnum</taxon>
    </lineage>
</organism>
<feature type="compositionally biased region" description="Polar residues" evidence="1">
    <location>
        <begin position="19"/>
        <end position="35"/>
    </location>
</feature>
<dbReference type="AlphaFoldDB" id="A0A9P6ACP9"/>
<feature type="region of interest" description="Disordered" evidence="1">
    <location>
        <begin position="167"/>
        <end position="242"/>
    </location>
</feature>